<keyword evidence="1" id="KW-0472">Membrane</keyword>
<gene>
    <name evidence="2" type="ORF">H8705_08035</name>
</gene>
<evidence type="ECO:0000313" key="3">
    <source>
        <dbReference type="Proteomes" id="UP000623678"/>
    </source>
</evidence>
<keyword evidence="1" id="KW-1133">Transmembrane helix</keyword>
<feature type="transmembrane region" description="Helical" evidence="1">
    <location>
        <begin position="6"/>
        <end position="25"/>
    </location>
</feature>
<dbReference type="RefSeq" id="WP_262395317.1">
    <property type="nucleotide sequence ID" value="NZ_JACRTD010000005.1"/>
</dbReference>
<dbReference type="EMBL" id="JACRTD010000005">
    <property type="protein sequence ID" value="MBC8585530.1"/>
    <property type="molecule type" value="Genomic_DNA"/>
</dbReference>
<protein>
    <submittedName>
        <fullName evidence="2">Uncharacterized protein</fullName>
    </submittedName>
</protein>
<keyword evidence="1" id="KW-0812">Transmembrane</keyword>
<sequence length="117" mass="13548">MSTMEAAIWIAAGMIAVGIAVYRNIIFSRAYHQAVEIIDRSKEKCACLLAQMKDPENPSQEKIRLFQELISEETRMSEIFSEKKRWPSQGKRIKEFMFQLSVYKKNAQQALGLEMEN</sequence>
<comment type="caution">
    <text evidence="2">The sequence shown here is derived from an EMBL/GenBank/DDBJ whole genome shotgun (WGS) entry which is preliminary data.</text>
</comment>
<evidence type="ECO:0000313" key="2">
    <source>
        <dbReference type="EMBL" id="MBC8585530.1"/>
    </source>
</evidence>
<accession>A0A926END4</accession>
<reference evidence="2" key="1">
    <citation type="submission" date="2020-08" db="EMBL/GenBank/DDBJ databases">
        <title>Genome public.</title>
        <authorList>
            <person name="Liu C."/>
            <person name="Sun Q."/>
        </authorList>
    </citation>
    <scope>NUCLEOTIDE SEQUENCE</scope>
    <source>
        <strain evidence="2">NSJ-64</strain>
    </source>
</reference>
<keyword evidence="3" id="KW-1185">Reference proteome</keyword>
<organism evidence="2 3">
    <name type="scientific">Youxingia wuxianensis</name>
    <dbReference type="NCBI Taxonomy" id="2763678"/>
    <lineage>
        <taxon>Bacteria</taxon>
        <taxon>Bacillati</taxon>
        <taxon>Bacillota</taxon>
        <taxon>Clostridia</taxon>
        <taxon>Eubacteriales</taxon>
        <taxon>Oscillospiraceae</taxon>
        <taxon>Youxingia</taxon>
    </lineage>
</organism>
<name>A0A926END4_9FIRM</name>
<dbReference type="Proteomes" id="UP000623678">
    <property type="component" value="Unassembled WGS sequence"/>
</dbReference>
<evidence type="ECO:0000256" key="1">
    <source>
        <dbReference type="SAM" id="Phobius"/>
    </source>
</evidence>
<dbReference type="AlphaFoldDB" id="A0A926END4"/>
<proteinExistence type="predicted"/>